<dbReference type="Gene3D" id="3.40.30.10">
    <property type="entry name" value="Glutaredoxin"/>
    <property type="match status" value="1"/>
</dbReference>
<dbReference type="Pfam" id="PF13899">
    <property type="entry name" value="Thioredoxin_7"/>
    <property type="match status" value="1"/>
</dbReference>
<evidence type="ECO:0008006" key="3">
    <source>
        <dbReference type="Google" id="ProtNLM"/>
    </source>
</evidence>
<dbReference type="GO" id="GO:0008113">
    <property type="term" value="F:peptide-methionine (S)-S-oxide reductase activity"/>
    <property type="evidence" value="ECO:0007669"/>
    <property type="project" value="InterPro"/>
</dbReference>
<evidence type="ECO:0000313" key="1">
    <source>
        <dbReference type="EMBL" id="BBM84964.1"/>
    </source>
</evidence>
<proteinExistence type="predicted"/>
<dbReference type="NCBIfam" id="NF041383">
    <property type="entry name" value="Trx_VPGUxxT_two"/>
    <property type="match status" value="1"/>
</dbReference>
<dbReference type="RefSeq" id="WP_173013364.1">
    <property type="nucleotide sequence ID" value="NZ_AP019860.1"/>
</dbReference>
<sequence length="353" mass="40239">MYKKAILPIVFVVTCILFSRIAADSPRELGKIKWKRDFPKALLLAKKENKPLMVLFDEVPGCSTCVNFGQGPLQHPVVVAAAESEFVPVVVFNNHQGKDAKILRKFGEPSWNNPVVRFLNHQEKDLIPRRQKYSSEFLIKQIAKALKAAGKEIPLYLQLALDEYETKNLQKATFAMYCYWSGESKLSGVEGVHYTMAGHLQGYEVVDVYFNPQVVAYSTLVKRAKNLGCSSRIFARTTQQLSTAQKIVGKKAVYSTQKSAAASSRDQKYQLRRFPQYYYLPLTHRQVNLLNHALVNGKNDYLKYLSPLQIKLSKQIRAQWPSKKIAALKPQRSMKNLPGYYAELYNALKRIDN</sequence>
<evidence type="ECO:0000313" key="2">
    <source>
        <dbReference type="Proteomes" id="UP000326354"/>
    </source>
</evidence>
<organism evidence="1 2">
    <name type="scientific">Uabimicrobium amorphum</name>
    <dbReference type="NCBI Taxonomy" id="2596890"/>
    <lineage>
        <taxon>Bacteria</taxon>
        <taxon>Pseudomonadati</taxon>
        <taxon>Planctomycetota</taxon>
        <taxon>Candidatus Uabimicrobiia</taxon>
        <taxon>Candidatus Uabimicrobiales</taxon>
        <taxon>Candidatus Uabimicrobiaceae</taxon>
        <taxon>Candidatus Uabimicrobium</taxon>
    </lineage>
</organism>
<dbReference type="Proteomes" id="UP000326354">
    <property type="component" value="Chromosome"/>
</dbReference>
<dbReference type="SUPFAM" id="SSF55068">
    <property type="entry name" value="Peptide methionine sulfoxide reductase"/>
    <property type="match status" value="1"/>
</dbReference>
<name>A0A5S9F4X9_UABAM</name>
<dbReference type="SUPFAM" id="SSF52833">
    <property type="entry name" value="Thioredoxin-like"/>
    <property type="match status" value="1"/>
</dbReference>
<dbReference type="Gene3D" id="3.30.1060.10">
    <property type="entry name" value="Peptide methionine sulphoxide reductase MsrA"/>
    <property type="match status" value="1"/>
</dbReference>
<reference evidence="1 2" key="1">
    <citation type="submission" date="2019-08" db="EMBL/GenBank/DDBJ databases">
        <title>Complete genome sequence of Candidatus Uab amorphum.</title>
        <authorList>
            <person name="Shiratori T."/>
            <person name="Suzuki S."/>
            <person name="Kakizawa Y."/>
            <person name="Ishida K."/>
        </authorList>
    </citation>
    <scope>NUCLEOTIDE SEQUENCE [LARGE SCALE GENOMIC DNA]</scope>
    <source>
        <strain evidence="1 2">SRT547</strain>
    </source>
</reference>
<dbReference type="InterPro" id="IPR036509">
    <property type="entry name" value="Met_Sox_Rdtase_MsrA_sf"/>
</dbReference>
<dbReference type="KEGG" id="uam:UABAM_03325"/>
<dbReference type="EMBL" id="AP019860">
    <property type="protein sequence ID" value="BBM84964.1"/>
    <property type="molecule type" value="Genomic_DNA"/>
</dbReference>
<accession>A0A5S9F4X9</accession>
<dbReference type="InterPro" id="IPR036249">
    <property type="entry name" value="Thioredoxin-like_sf"/>
</dbReference>
<protein>
    <recommendedName>
        <fullName evidence="3">Peptide-methionine (S)-S-oxide reductase</fullName>
    </recommendedName>
</protein>
<dbReference type="AlphaFoldDB" id="A0A5S9F4X9"/>
<gene>
    <name evidence="1" type="ORF">UABAM_03325</name>
</gene>
<keyword evidence="2" id="KW-1185">Reference proteome</keyword>